<evidence type="ECO:0000256" key="1">
    <source>
        <dbReference type="ARBA" id="ARBA00006611"/>
    </source>
</evidence>
<dbReference type="EMBL" id="JAKFHA010000021">
    <property type="protein sequence ID" value="MCF2531159.1"/>
    <property type="molecule type" value="Genomic_DNA"/>
</dbReference>
<gene>
    <name evidence="4" type="primary">tadA</name>
    <name evidence="4" type="ORF">LZ495_28625</name>
</gene>
<dbReference type="Pfam" id="PF00437">
    <property type="entry name" value="T2SSE"/>
    <property type="match status" value="1"/>
</dbReference>
<protein>
    <submittedName>
        <fullName evidence="4">Flp pilus assembly complex ATPase component TadA</fullName>
    </submittedName>
</protein>
<keyword evidence="5" id="KW-1185">Reference proteome</keyword>
<comment type="similarity">
    <text evidence="1">Belongs to the GSP E family.</text>
</comment>
<feature type="domain" description="Bacterial type II secretion system protein E" evidence="3">
    <location>
        <begin position="106"/>
        <end position="386"/>
    </location>
</feature>
<organism evidence="4 5">
    <name type="scientific">Yinghuangia soli</name>
    <dbReference type="NCBI Taxonomy" id="2908204"/>
    <lineage>
        <taxon>Bacteria</taxon>
        <taxon>Bacillati</taxon>
        <taxon>Actinomycetota</taxon>
        <taxon>Actinomycetes</taxon>
        <taxon>Kitasatosporales</taxon>
        <taxon>Streptomycetaceae</taxon>
        <taxon>Yinghuangia</taxon>
    </lineage>
</organism>
<dbReference type="GO" id="GO:0016887">
    <property type="term" value="F:ATP hydrolysis activity"/>
    <property type="evidence" value="ECO:0007669"/>
    <property type="project" value="InterPro"/>
</dbReference>
<proteinExistence type="inferred from homology"/>
<dbReference type="InterPro" id="IPR027417">
    <property type="entry name" value="P-loop_NTPase"/>
</dbReference>
<dbReference type="Gene3D" id="3.40.50.300">
    <property type="entry name" value="P-loop containing nucleotide triphosphate hydrolases"/>
    <property type="match status" value="1"/>
</dbReference>
<accession>A0AA41Q6B8</accession>
<dbReference type="PANTHER" id="PTHR30486">
    <property type="entry name" value="TWITCHING MOTILITY PROTEIN PILT"/>
    <property type="match status" value="1"/>
</dbReference>
<evidence type="ECO:0000313" key="5">
    <source>
        <dbReference type="Proteomes" id="UP001165378"/>
    </source>
</evidence>
<dbReference type="CDD" id="cd01130">
    <property type="entry name" value="VirB11-like_ATPase"/>
    <property type="match status" value="1"/>
</dbReference>
<evidence type="ECO:0000313" key="4">
    <source>
        <dbReference type="EMBL" id="MCF2531159.1"/>
    </source>
</evidence>
<feature type="region of interest" description="Disordered" evidence="2">
    <location>
        <begin position="1"/>
        <end position="21"/>
    </location>
</feature>
<evidence type="ECO:0000259" key="3">
    <source>
        <dbReference type="Pfam" id="PF00437"/>
    </source>
</evidence>
<comment type="caution">
    <text evidence="4">The sequence shown here is derived from an EMBL/GenBank/DDBJ whole genome shotgun (WGS) entry which is preliminary data.</text>
</comment>
<dbReference type="AlphaFoldDB" id="A0AA41Q6B8"/>
<name>A0AA41Q6B8_9ACTN</name>
<dbReference type="Proteomes" id="UP001165378">
    <property type="component" value="Unassembled WGS sequence"/>
</dbReference>
<dbReference type="Gene3D" id="3.30.450.380">
    <property type="match status" value="1"/>
</dbReference>
<dbReference type="InterPro" id="IPR050921">
    <property type="entry name" value="T4SS_GSP_E_ATPase"/>
</dbReference>
<dbReference type="SUPFAM" id="SSF52540">
    <property type="entry name" value="P-loop containing nucleoside triphosphate hydrolases"/>
    <property type="match status" value="1"/>
</dbReference>
<dbReference type="RefSeq" id="WP_235055826.1">
    <property type="nucleotide sequence ID" value="NZ_JAKFHA010000021.1"/>
</dbReference>
<evidence type="ECO:0000256" key="2">
    <source>
        <dbReference type="SAM" id="MobiDB-lite"/>
    </source>
</evidence>
<sequence>MGSVDPAGLPWPQGIDPDRSGEQELAARVRLRVSERAANHAESLTAAGLPPQTSTRFREMVEALVEEELAMETASRLGSTAKPLDIMASRRIARTVFDGLLGLGGLQRLLDDQRVENINVNGHDQVFVRYADGTKHQVAPVADSDADLIELVRTVAARSGLEERRFDRAVPRLNVQLPDGSRLFAVMSVTGRVSISIRRHRHPRVTLGELQRLGVCDPGLTAFLAALVRARKNVIVAGGPNVGKTTMLRALASEIPAKERLITIEDTFELGLDRDPEAHPDVVAMQAREANIEGVGAIDQDVLVRWGLRMAPDRVIVGEIRGSEVVPMCNAMSQGSDGSLSTIHASTSSGTFAKLAAYAAQSPERLSLEATNLLVAAALDVVVHLAWSADRVRVVDSVREVVGADGTQVISNEVYRPGPDGRAVPATPPRAELMGELVTAGLDEQLIRQAWWGRSP</sequence>
<dbReference type="InterPro" id="IPR001482">
    <property type="entry name" value="T2SS/T4SS_dom"/>
</dbReference>
<reference evidence="4" key="1">
    <citation type="submission" date="2022-01" db="EMBL/GenBank/DDBJ databases">
        <title>Genome-Based Taxonomic Classification of the Phylum Actinobacteria.</title>
        <authorList>
            <person name="Gao Y."/>
        </authorList>
    </citation>
    <scope>NUCLEOTIDE SEQUENCE</scope>
    <source>
        <strain evidence="4">KLBMP 8922</strain>
    </source>
</reference>
<dbReference type="PANTHER" id="PTHR30486:SF6">
    <property type="entry name" value="TYPE IV PILUS RETRACTATION ATPASE PILT"/>
    <property type="match status" value="1"/>
</dbReference>